<evidence type="ECO:0000259" key="9">
    <source>
        <dbReference type="PROSITE" id="PS51918"/>
    </source>
</evidence>
<dbReference type="Gene3D" id="3.20.20.70">
    <property type="entry name" value="Aldolase class I"/>
    <property type="match status" value="1"/>
</dbReference>
<protein>
    <submittedName>
        <fullName evidence="10">L-lysine 2,3-aminomutase</fullName>
        <ecNumber evidence="10">5.4.3.2</ecNumber>
    </submittedName>
</protein>
<feature type="domain" description="Radical SAM core" evidence="9">
    <location>
        <begin position="83"/>
        <end position="298"/>
    </location>
</feature>
<sequence>MSDVSPLSETLERKGLLPFAAPSYWLNLASEDYRTCRRDENGVPLDPILAQALPSAAELIDAPLESEDPLREKEHSPLPRLVHQYSSRLLIRVTGACPLYCRHCFRRNLLPSEREFISSKEILQAQGYLKEHPELREVLISGGDPLSVPTEILETLFARLREARPGIFLRLCTRAPVSLPERIDEALLSMLRKYKPLRLVIQANHPKELSGLFLEKIEKVLAAGIPVRSQTVLLKGVNDDTNTLETLFSGLCRAGVDPYYLFQGDLARGSSHFRVPLSRGLAMYEELRTRLSGLEMPRYAVDAPDGAGKLYLPESVVSRQEDEQGAYWLLRAPDGSLHRYPEEA</sequence>
<reference evidence="10" key="1">
    <citation type="submission" date="2019-08" db="EMBL/GenBank/DDBJ databases">
        <authorList>
            <person name="Kucharzyk K."/>
            <person name="Murdoch R.W."/>
            <person name="Higgins S."/>
            <person name="Loffler F."/>
        </authorList>
    </citation>
    <scope>NUCLEOTIDE SEQUENCE</scope>
</reference>
<evidence type="ECO:0000313" key="10">
    <source>
        <dbReference type="EMBL" id="MPL59004.1"/>
    </source>
</evidence>
<dbReference type="CDD" id="cd01335">
    <property type="entry name" value="Radical_SAM"/>
    <property type="match status" value="1"/>
</dbReference>
<dbReference type="InterPro" id="IPR003739">
    <property type="entry name" value="Lys_aminomutase/Glu_NH3_mut"/>
</dbReference>
<keyword evidence="6" id="KW-0408">Iron</keyword>
<dbReference type="SUPFAM" id="SSF102114">
    <property type="entry name" value="Radical SAM enzymes"/>
    <property type="match status" value="1"/>
</dbReference>
<dbReference type="NCBIfam" id="TIGR00238">
    <property type="entry name" value="KamA family radical SAM protein"/>
    <property type="match status" value="1"/>
</dbReference>
<keyword evidence="2" id="KW-0004">4Fe-4S</keyword>
<evidence type="ECO:0000256" key="7">
    <source>
        <dbReference type="ARBA" id="ARBA00023014"/>
    </source>
</evidence>
<keyword evidence="8 10" id="KW-0413">Isomerase</keyword>
<dbReference type="GO" id="GO:0050066">
    <property type="term" value="F:L-lysine 2,3-aminomutase activity"/>
    <property type="evidence" value="ECO:0007669"/>
    <property type="project" value="UniProtKB-EC"/>
</dbReference>
<dbReference type="GO" id="GO:0046872">
    <property type="term" value="F:metal ion binding"/>
    <property type="evidence" value="ECO:0007669"/>
    <property type="project" value="UniProtKB-KW"/>
</dbReference>
<comment type="cofactor">
    <cofactor evidence="1">
        <name>pyridoxal 5'-phosphate</name>
        <dbReference type="ChEBI" id="CHEBI:597326"/>
    </cofactor>
</comment>
<dbReference type="PIRSF" id="PIRSF004911">
    <property type="entry name" value="DUF160"/>
    <property type="match status" value="1"/>
</dbReference>
<dbReference type="PROSITE" id="PS51918">
    <property type="entry name" value="RADICAL_SAM"/>
    <property type="match status" value="1"/>
</dbReference>
<evidence type="ECO:0000256" key="5">
    <source>
        <dbReference type="ARBA" id="ARBA00022898"/>
    </source>
</evidence>
<organism evidence="10">
    <name type="scientific">bioreactor metagenome</name>
    <dbReference type="NCBI Taxonomy" id="1076179"/>
    <lineage>
        <taxon>unclassified sequences</taxon>
        <taxon>metagenomes</taxon>
        <taxon>ecological metagenomes</taxon>
    </lineage>
</organism>
<evidence type="ECO:0000256" key="2">
    <source>
        <dbReference type="ARBA" id="ARBA00022485"/>
    </source>
</evidence>
<evidence type="ECO:0000256" key="4">
    <source>
        <dbReference type="ARBA" id="ARBA00022723"/>
    </source>
</evidence>
<accession>A0A644SWK3</accession>
<evidence type="ECO:0000256" key="1">
    <source>
        <dbReference type="ARBA" id="ARBA00001933"/>
    </source>
</evidence>
<dbReference type="Pfam" id="PF04055">
    <property type="entry name" value="Radical_SAM"/>
    <property type="match status" value="1"/>
</dbReference>
<evidence type="ECO:0000256" key="6">
    <source>
        <dbReference type="ARBA" id="ARBA00023004"/>
    </source>
</evidence>
<keyword evidence="4" id="KW-0479">Metal-binding</keyword>
<proteinExistence type="predicted"/>
<dbReference type="SFLD" id="SFLDG01070">
    <property type="entry name" value="PLP-dependent"/>
    <property type="match status" value="1"/>
</dbReference>
<dbReference type="InterPro" id="IPR058240">
    <property type="entry name" value="rSAM_sf"/>
</dbReference>
<keyword evidence="3" id="KW-0949">S-adenosyl-L-methionine</keyword>
<dbReference type="SFLD" id="SFLDS00029">
    <property type="entry name" value="Radical_SAM"/>
    <property type="match status" value="1"/>
</dbReference>
<dbReference type="PANTHER" id="PTHR30538">
    <property type="entry name" value="LYSINE 2,3-AMINOMUTASE-RELATED"/>
    <property type="match status" value="1"/>
</dbReference>
<dbReference type="InterPro" id="IPR007197">
    <property type="entry name" value="rSAM"/>
</dbReference>
<comment type="caution">
    <text evidence="10">The sequence shown here is derived from an EMBL/GenBank/DDBJ whole genome shotgun (WGS) entry which is preliminary data.</text>
</comment>
<gene>
    <name evidence="10" type="primary">kamA_3</name>
    <name evidence="10" type="ORF">SDC9_04552</name>
</gene>
<dbReference type="InterPro" id="IPR013785">
    <property type="entry name" value="Aldolase_TIM"/>
</dbReference>
<dbReference type="GO" id="GO:0051539">
    <property type="term" value="F:4 iron, 4 sulfur cluster binding"/>
    <property type="evidence" value="ECO:0007669"/>
    <property type="project" value="UniProtKB-KW"/>
</dbReference>
<evidence type="ECO:0000256" key="8">
    <source>
        <dbReference type="ARBA" id="ARBA00023235"/>
    </source>
</evidence>
<keyword evidence="5" id="KW-0663">Pyridoxal phosphate</keyword>
<dbReference type="EMBL" id="VSSQ01000008">
    <property type="protein sequence ID" value="MPL59004.1"/>
    <property type="molecule type" value="Genomic_DNA"/>
</dbReference>
<dbReference type="EC" id="5.4.3.2" evidence="10"/>
<name>A0A644SWK3_9ZZZZ</name>
<keyword evidence="7" id="KW-0411">Iron-sulfur</keyword>
<evidence type="ECO:0000256" key="3">
    <source>
        <dbReference type="ARBA" id="ARBA00022691"/>
    </source>
</evidence>
<dbReference type="AlphaFoldDB" id="A0A644SWK3"/>
<dbReference type="PANTHER" id="PTHR30538:SF1">
    <property type="entry name" value="L-LYSINE 2,3-AMINOMUTASE"/>
    <property type="match status" value="1"/>
</dbReference>